<keyword evidence="8" id="KW-1278">Translocase</keyword>
<dbReference type="PANTHER" id="PTHR11435">
    <property type="entry name" value="NADH UBIQUINONE OXIDOREDUCTASE SUBUNIT ND6"/>
    <property type="match status" value="1"/>
</dbReference>
<evidence type="ECO:0000256" key="8">
    <source>
        <dbReference type="ARBA" id="ARBA00022967"/>
    </source>
</evidence>
<evidence type="ECO:0000256" key="4">
    <source>
        <dbReference type="ARBA" id="ARBA00021095"/>
    </source>
</evidence>
<evidence type="ECO:0000256" key="7">
    <source>
        <dbReference type="ARBA" id="ARBA00022692"/>
    </source>
</evidence>
<dbReference type="GeneID" id="77425840"/>
<evidence type="ECO:0000256" key="6">
    <source>
        <dbReference type="ARBA" id="ARBA00022660"/>
    </source>
</evidence>
<evidence type="ECO:0000256" key="13">
    <source>
        <dbReference type="ARBA" id="ARBA00023136"/>
    </source>
</evidence>
<feature type="transmembrane region" description="Helical" evidence="16">
    <location>
        <begin position="83"/>
        <end position="103"/>
    </location>
</feature>
<evidence type="ECO:0000256" key="2">
    <source>
        <dbReference type="ARBA" id="ARBA00005698"/>
    </source>
</evidence>
<evidence type="ECO:0000256" key="11">
    <source>
        <dbReference type="ARBA" id="ARBA00023027"/>
    </source>
</evidence>
<keyword evidence="7 16" id="KW-0812">Transmembrane</keyword>
<name>A0A9E8LQ71_9NEOP</name>
<reference evidence="17" key="2">
    <citation type="journal article" date="2022" name="Syst. Entomol.">
        <title>Massive gene rearrangements of mitochondrial genomes and implications for the phylogeny of Trichoptera (Insecta).</title>
        <authorList>
            <person name="Ge X."/>
            <person name="Peng L."/>
            <person name="Vogler A.P."/>
            <person name="Morse J.C."/>
            <person name="Yang L."/>
            <person name="Sun C."/>
            <person name="Wang B."/>
        </authorList>
    </citation>
    <scope>NUCLEOTIDE SEQUENCE</scope>
</reference>
<keyword evidence="10 16" id="KW-1133">Transmembrane helix</keyword>
<dbReference type="PANTHER" id="PTHR11435:SF1">
    <property type="entry name" value="NADH-UBIQUINONE OXIDOREDUCTASE CHAIN 6"/>
    <property type="match status" value="1"/>
</dbReference>
<gene>
    <name evidence="17" type="primary">ND6</name>
</gene>
<dbReference type="RefSeq" id="YP_010586300.1">
    <property type="nucleotide sequence ID" value="NC_069264.1"/>
</dbReference>
<geneLocation type="mitochondrion" evidence="17"/>
<evidence type="ECO:0000256" key="15">
    <source>
        <dbReference type="ARBA" id="ARBA00049551"/>
    </source>
</evidence>
<keyword evidence="13 16" id="KW-0472">Membrane</keyword>
<comment type="similarity">
    <text evidence="2">Belongs to the complex I subunit 6 family.</text>
</comment>
<accession>A0A9E8LQ71</accession>
<evidence type="ECO:0000256" key="12">
    <source>
        <dbReference type="ARBA" id="ARBA00023128"/>
    </source>
</evidence>
<keyword evidence="5" id="KW-0813">Transport</keyword>
<dbReference type="EMBL" id="OL678025">
    <property type="protein sequence ID" value="UZZ44075.1"/>
    <property type="molecule type" value="Genomic_DNA"/>
</dbReference>
<evidence type="ECO:0000256" key="10">
    <source>
        <dbReference type="ARBA" id="ARBA00022989"/>
    </source>
</evidence>
<reference evidence="17" key="1">
    <citation type="submission" date="2021-11" db="EMBL/GenBank/DDBJ databases">
        <authorList>
            <person name="Ge X.-Y."/>
            <person name="Peng L."/>
            <person name="Sun C.-H."/>
            <person name="Wang B.-X."/>
        </authorList>
    </citation>
    <scope>NUCLEOTIDE SEQUENCE</scope>
</reference>
<proteinExistence type="inferred from homology"/>
<keyword evidence="12 17" id="KW-0496">Mitochondrion</keyword>
<organism evidence="17">
    <name type="scientific">Kisaura zhejiangensis</name>
    <name type="common">nom. nud.</name>
    <dbReference type="NCBI Taxonomy" id="2904921"/>
    <lineage>
        <taxon>Eukaryota</taxon>
        <taxon>Metazoa</taxon>
        <taxon>Ecdysozoa</taxon>
        <taxon>Arthropoda</taxon>
        <taxon>Hexapoda</taxon>
        <taxon>Insecta</taxon>
        <taxon>Pterygota</taxon>
        <taxon>Neoptera</taxon>
        <taxon>Endopterygota</taxon>
        <taxon>Trichoptera</taxon>
        <taxon>Annulipalpia</taxon>
        <taxon>Philopotamoidea</taxon>
        <taxon>Philopotamidae</taxon>
        <taxon>Philopotaminae</taxon>
        <taxon>Kisaura</taxon>
    </lineage>
</organism>
<dbReference type="CTD" id="4541"/>
<evidence type="ECO:0000313" key="17">
    <source>
        <dbReference type="EMBL" id="UZZ44075.1"/>
    </source>
</evidence>
<dbReference type="InterPro" id="IPR050269">
    <property type="entry name" value="ComplexI_Subunit6"/>
</dbReference>
<protein>
    <recommendedName>
        <fullName evidence="4">NADH-ubiquinone oxidoreductase chain 6</fullName>
        <ecNumber evidence="3">7.1.1.2</ecNumber>
    </recommendedName>
    <alternativeName>
        <fullName evidence="14">NADH dehydrogenase subunit 6</fullName>
    </alternativeName>
</protein>
<evidence type="ECO:0000256" key="1">
    <source>
        <dbReference type="ARBA" id="ARBA00004225"/>
    </source>
</evidence>
<evidence type="ECO:0000256" key="14">
    <source>
        <dbReference type="ARBA" id="ARBA00031019"/>
    </source>
</evidence>
<keyword evidence="6" id="KW-0679">Respiratory chain</keyword>
<dbReference type="AlphaFoldDB" id="A0A9E8LQ71"/>
<evidence type="ECO:0000256" key="5">
    <source>
        <dbReference type="ARBA" id="ARBA00022448"/>
    </source>
</evidence>
<keyword evidence="11" id="KW-0520">NAD</keyword>
<dbReference type="GO" id="GO:0008137">
    <property type="term" value="F:NADH dehydrogenase (ubiquinone) activity"/>
    <property type="evidence" value="ECO:0007669"/>
    <property type="project" value="UniProtKB-EC"/>
</dbReference>
<evidence type="ECO:0000256" key="9">
    <source>
        <dbReference type="ARBA" id="ARBA00022982"/>
    </source>
</evidence>
<evidence type="ECO:0000256" key="3">
    <source>
        <dbReference type="ARBA" id="ARBA00012944"/>
    </source>
</evidence>
<evidence type="ECO:0000256" key="16">
    <source>
        <dbReference type="SAM" id="Phobius"/>
    </source>
</evidence>
<dbReference type="GO" id="GO:0031966">
    <property type="term" value="C:mitochondrial membrane"/>
    <property type="evidence" value="ECO:0007669"/>
    <property type="project" value="UniProtKB-SubCell"/>
</dbReference>
<dbReference type="EC" id="7.1.1.2" evidence="3"/>
<keyword evidence="9" id="KW-0249">Electron transport</keyword>
<feature type="transmembrane region" description="Helical" evidence="16">
    <location>
        <begin position="138"/>
        <end position="157"/>
    </location>
</feature>
<feature type="transmembrane region" description="Helical" evidence="16">
    <location>
        <begin position="47"/>
        <end position="71"/>
    </location>
</feature>
<comment type="subcellular location">
    <subcellularLocation>
        <location evidence="1">Mitochondrion membrane</location>
        <topology evidence="1">Multi-pass membrane protein</topology>
    </subcellularLocation>
</comment>
<sequence length="172" mass="20605">MKLLIMNLMLMSNLIFISLNHPMSMGFIIMIQLILSTLLMNFYTQLSWFSLILFLIFIGGMMILFTYMCSISSNNIILLSPKMILMIYSFILMNLLMMMLLNWNQYLMNNWMNLNNYFMNLNIQQNSMNYLMKMFNNYSMNLMFFLIIYLFILMIMVNKITNLNMGPLRKNN</sequence>
<feature type="transmembrane region" description="Helical" evidence="16">
    <location>
        <begin position="12"/>
        <end position="35"/>
    </location>
</feature>
<comment type="catalytic activity">
    <reaction evidence="15">
        <text>a ubiquinone + NADH + 5 H(+)(in) = a ubiquinol + NAD(+) + 4 H(+)(out)</text>
        <dbReference type="Rhea" id="RHEA:29091"/>
        <dbReference type="Rhea" id="RHEA-COMP:9565"/>
        <dbReference type="Rhea" id="RHEA-COMP:9566"/>
        <dbReference type="ChEBI" id="CHEBI:15378"/>
        <dbReference type="ChEBI" id="CHEBI:16389"/>
        <dbReference type="ChEBI" id="CHEBI:17976"/>
        <dbReference type="ChEBI" id="CHEBI:57540"/>
        <dbReference type="ChEBI" id="CHEBI:57945"/>
        <dbReference type="EC" id="7.1.1.2"/>
    </reaction>
</comment>